<protein>
    <submittedName>
        <fullName evidence="2">ATPase</fullName>
    </submittedName>
</protein>
<comment type="caution">
    <text evidence="2">The sequence shown here is derived from an EMBL/GenBank/DDBJ whole genome shotgun (WGS) entry which is preliminary data.</text>
</comment>
<dbReference type="Proteomes" id="UP000216984">
    <property type="component" value="Unassembled WGS sequence"/>
</dbReference>
<feature type="domain" description="Helicase HerA central" evidence="1">
    <location>
        <begin position="140"/>
        <end position="321"/>
    </location>
</feature>
<dbReference type="NCBIfam" id="NF042943">
    <property type="entry name" value="HerA_antiphage"/>
    <property type="match status" value="1"/>
</dbReference>
<gene>
    <name evidence="2" type="ORF">B9Q17_11945</name>
</gene>
<dbReference type="PANTHER" id="PTHR42957:SF1">
    <property type="entry name" value="HELICASE MJ1565-RELATED"/>
    <property type="match status" value="1"/>
</dbReference>
<dbReference type="InterPro" id="IPR002789">
    <property type="entry name" value="HerA_central"/>
</dbReference>
<keyword evidence="3" id="KW-1185">Reference proteome</keyword>
<evidence type="ECO:0000313" key="2">
    <source>
        <dbReference type="EMBL" id="OZC35785.1"/>
    </source>
</evidence>
<dbReference type="EMBL" id="NEFY01000007">
    <property type="protein sequence ID" value="OZC35785.1"/>
    <property type="molecule type" value="Genomic_DNA"/>
</dbReference>
<organism evidence="2 3">
    <name type="scientific">Marinobacter vinifirmus</name>
    <dbReference type="NCBI Taxonomy" id="355591"/>
    <lineage>
        <taxon>Bacteria</taxon>
        <taxon>Pseudomonadati</taxon>
        <taxon>Pseudomonadota</taxon>
        <taxon>Gammaproteobacteria</taxon>
        <taxon>Pseudomonadales</taxon>
        <taxon>Marinobacteraceae</taxon>
        <taxon>Marinobacter</taxon>
    </lineage>
</organism>
<name>A0A7Z1IM13_9GAMM</name>
<evidence type="ECO:0000259" key="1">
    <source>
        <dbReference type="Pfam" id="PF01935"/>
    </source>
</evidence>
<proteinExistence type="predicted"/>
<accession>A0A7Z1IM13</accession>
<dbReference type="AlphaFoldDB" id="A0A7Z1IM13"/>
<dbReference type="Gene3D" id="3.40.50.300">
    <property type="entry name" value="P-loop containing nucleotide triphosphate hydrolases"/>
    <property type="match status" value="2"/>
</dbReference>
<dbReference type="InterPro" id="IPR027417">
    <property type="entry name" value="P-loop_NTPase"/>
</dbReference>
<dbReference type="InterPro" id="IPR008571">
    <property type="entry name" value="HerA-like"/>
</dbReference>
<dbReference type="Pfam" id="PF01935">
    <property type="entry name" value="DUF87"/>
    <property type="match status" value="1"/>
</dbReference>
<sequence length="594" mass="64556">MLSRTAIGYVVQIDGGQVTLNLLDHHRGQMASHYQGVTPVGEVGGLLVLDGGYRLFVLKISGLNFSEPREIHRPSASNQGQNGQPLRHLHGTVIGWVEAGRFVSDNLASPPLGAEAFPLTGEESQIVLGGPEPGGPITLGTEYKTGNSVRTGLNRLLAQHIAVLGSSGQGKSCFTAAVLQQLADMPNSRIVIFDINGEYDRAFRKSESAIAAGDMGCRLPEGAYQHTVIGEDADGAEGYRIPYYALGRQGLNRLLLPSEKTQRPALSFAIDNLKYVHWHAAQRGASIDGVNPVLFDDCRQNGAADADRAINALRERQGQLAQNWPHMAALSALVAESHSLAPNNRGAIERNGFQYGNVSPLITRIHRLVDDEMLRAVVDVSGGASVNGGNLDMRAEGEHLVDKIFGCADSQWRVHVVNLRQVPQDLMPLVLGSMLELYSQVLFRRGQGNNPATLLVLEEAHHYLRPVPDGDSGTSSLAYERLAKEGRKFGLALWLSTQRPSEVSPTVLSQCNTWVSFRLTSEQDLRVISSACEWADKREVSRIAGLPRQHALVMGGTVALPTCIRSKNAEPTPKSEDGRFDSWALNGEPNHYLM</sequence>
<evidence type="ECO:0000313" key="3">
    <source>
        <dbReference type="Proteomes" id="UP000216984"/>
    </source>
</evidence>
<dbReference type="SUPFAM" id="SSF52540">
    <property type="entry name" value="P-loop containing nucleoside triphosphate hydrolases"/>
    <property type="match status" value="1"/>
</dbReference>
<dbReference type="RefSeq" id="WP_094625273.1">
    <property type="nucleotide sequence ID" value="NZ_NEFY01000007.1"/>
</dbReference>
<dbReference type="PANTHER" id="PTHR42957">
    <property type="entry name" value="HELICASE MJ1565-RELATED"/>
    <property type="match status" value="1"/>
</dbReference>
<reference evidence="2 3" key="1">
    <citation type="submission" date="2017-06" db="EMBL/GenBank/DDBJ databases">
        <title>Draft genome sequence of the halophilic bacterium Marinobacter vinifirmus FB1.</title>
        <authorList>
            <person name="Stepanov V.G."/>
            <person name="Roberts D.J."/>
            <person name="Fox G.E."/>
        </authorList>
    </citation>
    <scope>NUCLEOTIDE SEQUENCE [LARGE SCALE GENOMIC DNA]</scope>
    <source>
        <strain evidence="2 3">FB1</strain>
    </source>
</reference>